<dbReference type="AlphaFoldDB" id="A0AA86X357"/>
<organism evidence="1 2">
    <name type="scientific">Vibrio coralliirubri</name>
    <dbReference type="NCBI Taxonomy" id="1516159"/>
    <lineage>
        <taxon>Bacteria</taxon>
        <taxon>Pseudomonadati</taxon>
        <taxon>Pseudomonadota</taxon>
        <taxon>Gammaproteobacteria</taxon>
        <taxon>Vibrionales</taxon>
        <taxon>Vibrionaceae</taxon>
        <taxon>Vibrio</taxon>
    </lineage>
</organism>
<evidence type="ECO:0000313" key="1">
    <source>
        <dbReference type="EMBL" id="CDT86962.1"/>
    </source>
</evidence>
<reference evidence="1 2" key="1">
    <citation type="submission" date="2014-06" db="EMBL/GenBank/DDBJ databases">
        <authorList>
            <person name="Le Roux F."/>
        </authorList>
    </citation>
    <scope>NUCLEOTIDE SEQUENCE [LARGE SCALE GENOMIC DNA]</scope>
    <source>
        <strain evidence="1 2">J2-31</strain>
    </source>
</reference>
<dbReference type="EMBL" id="CCKJ01000043">
    <property type="protein sequence ID" value="CDT86962.1"/>
    <property type="molecule type" value="Genomic_DNA"/>
</dbReference>
<sequence>MHAGTQEKYVETFVTVPDLSAWINKTDANEDIAIDCHSKATRNGAVHSTANSLHNSVVGTKASKADKHWIPIVF</sequence>
<proteinExistence type="predicted"/>
<comment type="caution">
    <text evidence="1">The sequence shown here is derived from an EMBL/GenBank/DDBJ whole genome shotgun (WGS) entry which is preliminary data.</text>
</comment>
<accession>A0AA86X357</accession>
<protein>
    <submittedName>
        <fullName evidence="1">Uncharacterized protein</fullName>
    </submittedName>
</protein>
<dbReference type="Proteomes" id="UP000041625">
    <property type="component" value="Unassembled WGS sequence"/>
</dbReference>
<keyword evidence="2" id="KW-1185">Reference proteome</keyword>
<evidence type="ECO:0000313" key="2">
    <source>
        <dbReference type="Proteomes" id="UP000041625"/>
    </source>
</evidence>
<name>A0AA86X357_9VIBR</name>
<gene>
    <name evidence="1" type="ORF">VCR31J2_1370075</name>
</gene>